<accession>A0A9P6ALA7</accession>
<feature type="region of interest" description="Disordered" evidence="1">
    <location>
        <begin position="1"/>
        <end position="60"/>
    </location>
</feature>
<dbReference type="EMBL" id="MU129069">
    <property type="protein sequence ID" value="KAF9507949.1"/>
    <property type="molecule type" value="Genomic_DNA"/>
</dbReference>
<feature type="compositionally biased region" description="Basic and acidic residues" evidence="1">
    <location>
        <begin position="21"/>
        <end position="44"/>
    </location>
</feature>
<sequence length="130" mass="15151">MPRRRQRRQKLGSRPSGANAEAERANAEARVEPSEQKQKLELRPQKLGSRPSEPSSRRNERVLRLRSEHWNWPQPGGHDDCLTCASRLYDTPCYRYLCFTCSSLIILRRWTWSTVALRTCGSRLNITLKN</sequence>
<evidence type="ECO:0000313" key="2">
    <source>
        <dbReference type="EMBL" id="KAF9507949.1"/>
    </source>
</evidence>
<organism evidence="2 3">
    <name type="scientific">Hydnum rufescens UP504</name>
    <dbReference type="NCBI Taxonomy" id="1448309"/>
    <lineage>
        <taxon>Eukaryota</taxon>
        <taxon>Fungi</taxon>
        <taxon>Dikarya</taxon>
        <taxon>Basidiomycota</taxon>
        <taxon>Agaricomycotina</taxon>
        <taxon>Agaricomycetes</taxon>
        <taxon>Cantharellales</taxon>
        <taxon>Hydnaceae</taxon>
        <taxon>Hydnum</taxon>
    </lineage>
</organism>
<proteinExistence type="predicted"/>
<evidence type="ECO:0000313" key="3">
    <source>
        <dbReference type="Proteomes" id="UP000886523"/>
    </source>
</evidence>
<evidence type="ECO:0000256" key="1">
    <source>
        <dbReference type="SAM" id="MobiDB-lite"/>
    </source>
</evidence>
<keyword evidence="3" id="KW-1185">Reference proteome</keyword>
<gene>
    <name evidence="2" type="ORF">BS47DRAFT_1488610</name>
</gene>
<name>A0A9P6ALA7_9AGAM</name>
<feature type="compositionally biased region" description="Basic residues" evidence="1">
    <location>
        <begin position="1"/>
        <end position="11"/>
    </location>
</feature>
<reference evidence="2" key="1">
    <citation type="journal article" date="2020" name="Nat. Commun.">
        <title>Large-scale genome sequencing of mycorrhizal fungi provides insights into the early evolution of symbiotic traits.</title>
        <authorList>
            <person name="Miyauchi S."/>
            <person name="Kiss E."/>
            <person name="Kuo A."/>
            <person name="Drula E."/>
            <person name="Kohler A."/>
            <person name="Sanchez-Garcia M."/>
            <person name="Morin E."/>
            <person name="Andreopoulos B."/>
            <person name="Barry K.W."/>
            <person name="Bonito G."/>
            <person name="Buee M."/>
            <person name="Carver A."/>
            <person name="Chen C."/>
            <person name="Cichocki N."/>
            <person name="Clum A."/>
            <person name="Culley D."/>
            <person name="Crous P.W."/>
            <person name="Fauchery L."/>
            <person name="Girlanda M."/>
            <person name="Hayes R.D."/>
            <person name="Keri Z."/>
            <person name="LaButti K."/>
            <person name="Lipzen A."/>
            <person name="Lombard V."/>
            <person name="Magnuson J."/>
            <person name="Maillard F."/>
            <person name="Murat C."/>
            <person name="Nolan M."/>
            <person name="Ohm R.A."/>
            <person name="Pangilinan J."/>
            <person name="Pereira M.F."/>
            <person name="Perotto S."/>
            <person name="Peter M."/>
            <person name="Pfister S."/>
            <person name="Riley R."/>
            <person name="Sitrit Y."/>
            <person name="Stielow J.B."/>
            <person name="Szollosi G."/>
            <person name="Zifcakova L."/>
            <person name="Stursova M."/>
            <person name="Spatafora J.W."/>
            <person name="Tedersoo L."/>
            <person name="Vaario L.M."/>
            <person name="Yamada A."/>
            <person name="Yan M."/>
            <person name="Wang P."/>
            <person name="Xu J."/>
            <person name="Bruns T."/>
            <person name="Baldrian P."/>
            <person name="Vilgalys R."/>
            <person name="Dunand C."/>
            <person name="Henrissat B."/>
            <person name="Grigoriev I.V."/>
            <person name="Hibbett D."/>
            <person name="Nagy L.G."/>
            <person name="Martin F.M."/>
        </authorList>
    </citation>
    <scope>NUCLEOTIDE SEQUENCE</scope>
    <source>
        <strain evidence="2">UP504</strain>
    </source>
</reference>
<protein>
    <submittedName>
        <fullName evidence="2">Uncharacterized protein</fullName>
    </submittedName>
</protein>
<comment type="caution">
    <text evidence="2">The sequence shown here is derived from an EMBL/GenBank/DDBJ whole genome shotgun (WGS) entry which is preliminary data.</text>
</comment>
<dbReference type="Proteomes" id="UP000886523">
    <property type="component" value="Unassembled WGS sequence"/>
</dbReference>
<dbReference type="AlphaFoldDB" id="A0A9P6ALA7"/>